<organism evidence="2">
    <name type="scientific">Alexandrium monilatum</name>
    <dbReference type="NCBI Taxonomy" id="311494"/>
    <lineage>
        <taxon>Eukaryota</taxon>
        <taxon>Sar</taxon>
        <taxon>Alveolata</taxon>
        <taxon>Dinophyceae</taxon>
        <taxon>Gonyaulacales</taxon>
        <taxon>Pyrocystaceae</taxon>
        <taxon>Alexandrium</taxon>
    </lineage>
</organism>
<evidence type="ECO:0000313" key="2">
    <source>
        <dbReference type="EMBL" id="CAE4568830.1"/>
    </source>
</evidence>
<dbReference type="SUPFAM" id="SSF50998">
    <property type="entry name" value="Quinoprotein alcohol dehydrogenase-like"/>
    <property type="match status" value="1"/>
</dbReference>
<evidence type="ECO:0000256" key="1">
    <source>
        <dbReference type="SAM" id="MobiDB-lite"/>
    </source>
</evidence>
<proteinExistence type="predicted"/>
<feature type="region of interest" description="Disordered" evidence="1">
    <location>
        <begin position="657"/>
        <end position="698"/>
    </location>
</feature>
<gene>
    <name evidence="2" type="ORF">AMON00008_LOCUS8449</name>
</gene>
<feature type="region of interest" description="Disordered" evidence="1">
    <location>
        <begin position="565"/>
        <end position="631"/>
    </location>
</feature>
<name>A0A7S4Q217_9DINO</name>
<dbReference type="InterPro" id="IPR011047">
    <property type="entry name" value="Quinoprotein_ADH-like_sf"/>
</dbReference>
<dbReference type="Pfam" id="PF00400">
    <property type="entry name" value="WD40"/>
    <property type="match status" value="1"/>
</dbReference>
<sequence length="846" mass="89778">MAPPLDMDPDDAVDLLPHPFRLVAQALDEAFGDMWKEIHEIEKRRRSEEYEFGLPQVDANGFHQITGRVTCVGVDPRGSNRFAVGTDQGQVLLVDGAGHRAVAAGTPCGPREKIHCLAVSSATTFRQHGRPDAAEARRRPSPKLAVAGAARPRILVYDIRRECLGPSLRPLCSVDLRVPAEEADTEGAPSEEAKPPVAQLCCCGSRGALWLAVLLSSGSCVVYLCPPGPSDDRGEASQTSLVRNTIPEEEELRADAGGEADELSVSLSFRSRSLSPCRTTTPNTIRLGDVEPRRLFSLPDARFSNVDVIAVPLYRFELPSMAPIAELPEPPLSGLLASAFCLAPERRAPPPTPLPLTLLLASTGSSVVFGYSLQLPEPAGPRSEDPDELLREKAPDLAPGALAQPEKTLPAAARRRWVLPARTTVRAVSADGSVFSVGGSDGSVALFWTAPAPALKTMLAGHYAAVSGMAFSGFNTLITAGRDSRVHMYSVARQTVTLRCLLTPPPTTPPGIDVVTAPTVPIGLILDEKGKLRLMDTRLCRKLAAAVYHDEKEVAREKARKEAELKAKREAAKKAREAAKTGHEGPEEAGKAEAADPAGEAGAASDAGPAKEEGHADDAGQAGVANSAKPAEPQVQRQVLALTSGFCVLCCHPEPPPPAEAPRPAEDAQPEGAVSAGSDGAAAAPGVGEDEGQEAAATAEPLATAPLSTELYFFDHAHFLPRLFEGIASRMGGGAKAGQLFQSLSAVELNMPPDDLAMTSKASTTTSAPLTAANIERAQVGRTLQGQAEETHRVGEAAAARRLVPEGWQANVKKYLRGEINEKAARQVRMQKRMEQIRMELEQRVS</sequence>
<feature type="compositionally biased region" description="Basic and acidic residues" evidence="1">
    <location>
        <begin position="609"/>
        <end position="618"/>
    </location>
</feature>
<feature type="compositionally biased region" description="Basic and acidic residues" evidence="1">
    <location>
        <begin position="565"/>
        <end position="594"/>
    </location>
</feature>
<dbReference type="InterPro" id="IPR015943">
    <property type="entry name" value="WD40/YVTN_repeat-like_dom_sf"/>
</dbReference>
<dbReference type="AlphaFoldDB" id="A0A7S4Q217"/>
<feature type="compositionally biased region" description="Low complexity" evidence="1">
    <location>
        <begin position="595"/>
        <end position="608"/>
    </location>
</feature>
<protein>
    <submittedName>
        <fullName evidence="2">Uncharacterized protein</fullName>
    </submittedName>
</protein>
<accession>A0A7S4Q217</accession>
<dbReference type="SMART" id="SM00320">
    <property type="entry name" value="WD40"/>
    <property type="match status" value="2"/>
</dbReference>
<feature type="compositionally biased region" description="Low complexity" evidence="1">
    <location>
        <begin position="670"/>
        <end position="687"/>
    </location>
</feature>
<dbReference type="Gene3D" id="2.130.10.10">
    <property type="entry name" value="YVTN repeat-like/Quinoprotein amine dehydrogenase"/>
    <property type="match status" value="1"/>
</dbReference>
<dbReference type="EMBL" id="HBNR01013075">
    <property type="protein sequence ID" value="CAE4568830.1"/>
    <property type="molecule type" value="Transcribed_RNA"/>
</dbReference>
<reference evidence="2" key="1">
    <citation type="submission" date="2021-01" db="EMBL/GenBank/DDBJ databases">
        <authorList>
            <person name="Corre E."/>
            <person name="Pelletier E."/>
            <person name="Niang G."/>
            <person name="Scheremetjew M."/>
            <person name="Finn R."/>
            <person name="Kale V."/>
            <person name="Holt S."/>
            <person name="Cochrane G."/>
            <person name="Meng A."/>
            <person name="Brown T."/>
            <person name="Cohen L."/>
        </authorList>
    </citation>
    <scope>NUCLEOTIDE SEQUENCE</scope>
    <source>
        <strain evidence="2">CCMP3105</strain>
    </source>
</reference>
<dbReference type="InterPro" id="IPR001680">
    <property type="entry name" value="WD40_rpt"/>
</dbReference>